<comment type="caution">
    <text evidence="5">The sequence shown here is derived from an EMBL/GenBank/DDBJ whole genome shotgun (WGS) entry which is preliminary data.</text>
</comment>
<dbReference type="InterPro" id="IPR014338">
    <property type="entry name" value="CHP02996_rpt-companion-dom"/>
</dbReference>
<evidence type="ECO:0000256" key="4">
    <source>
        <dbReference type="SAM" id="MobiDB-lite"/>
    </source>
</evidence>
<dbReference type="GO" id="GO:0048471">
    <property type="term" value="C:perinuclear region of cytoplasm"/>
    <property type="evidence" value="ECO:0007669"/>
    <property type="project" value="TreeGrafter"/>
</dbReference>
<organism evidence="5 6">
    <name type="scientific">Fimbriiglobus ruber</name>
    <dbReference type="NCBI Taxonomy" id="1908690"/>
    <lineage>
        <taxon>Bacteria</taxon>
        <taxon>Pseudomonadati</taxon>
        <taxon>Planctomycetota</taxon>
        <taxon>Planctomycetia</taxon>
        <taxon>Gemmatales</taxon>
        <taxon>Gemmataceae</taxon>
        <taxon>Fimbriiglobus</taxon>
    </lineage>
</organism>
<evidence type="ECO:0000313" key="6">
    <source>
        <dbReference type="Proteomes" id="UP000214646"/>
    </source>
</evidence>
<dbReference type="EMBL" id="NIDE01000007">
    <property type="protein sequence ID" value="OWK40988.1"/>
    <property type="molecule type" value="Genomic_DNA"/>
</dbReference>
<evidence type="ECO:0000256" key="3">
    <source>
        <dbReference type="ARBA" id="ARBA00022737"/>
    </source>
</evidence>
<dbReference type="Proteomes" id="UP000214646">
    <property type="component" value="Unassembled WGS sequence"/>
</dbReference>
<dbReference type="PANTHER" id="PTHR24113:SF12">
    <property type="entry name" value="RAN GTPASE-ACTIVATING PROTEIN 1"/>
    <property type="match status" value="1"/>
</dbReference>
<dbReference type="AlphaFoldDB" id="A0A225DQV5"/>
<evidence type="ECO:0000313" key="5">
    <source>
        <dbReference type="EMBL" id="OWK40988.1"/>
    </source>
</evidence>
<evidence type="ECO:0008006" key="7">
    <source>
        <dbReference type="Google" id="ProtNLM"/>
    </source>
</evidence>
<dbReference type="GO" id="GO:0031267">
    <property type="term" value="F:small GTPase binding"/>
    <property type="evidence" value="ECO:0007669"/>
    <property type="project" value="TreeGrafter"/>
</dbReference>
<evidence type="ECO:0000256" key="2">
    <source>
        <dbReference type="ARBA" id="ARBA00022614"/>
    </source>
</evidence>
<dbReference type="InterPro" id="IPR001611">
    <property type="entry name" value="Leu-rich_rpt"/>
</dbReference>
<dbReference type="PANTHER" id="PTHR24113">
    <property type="entry name" value="RAN GTPASE-ACTIVATING PROTEIN 1"/>
    <property type="match status" value="1"/>
</dbReference>
<dbReference type="InterPro" id="IPR027038">
    <property type="entry name" value="RanGap"/>
</dbReference>
<dbReference type="NCBIfam" id="TIGR02996">
    <property type="entry name" value="rpt_mate_G_obs"/>
    <property type="match status" value="1"/>
</dbReference>
<dbReference type="SUPFAM" id="SSF52047">
    <property type="entry name" value="RNI-like"/>
    <property type="match status" value="1"/>
</dbReference>
<keyword evidence="6" id="KW-1185">Reference proteome</keyword>
<reference evidence="6" key="1">
    <citation type="submission" date="2017-06" db="EMBL/GenBank/DDBJ databases">
        <title>Genome analysis of Fimbriiglobus ruber SP5, the first member of the order Planctomycetales with confirmed chitinolytic capability.</title>
        <authorList>
            <person name="Ravin N.V."/>
            <person name="Rakitin A.L."/>
            <person name="Ivanova A.A."/>
            <person name="Beletsky A.V."/>
            <person name="Kulichevskaya I.S."/>
            <person name="Mardanov A.V."/>
            <person name="Dedysh S.N."/>
        </authorList>
    </citation>
    <scope>NUCLEOTIDE SEQUENCE [LARGE SCALE GENOMIC DNA]</scope>
    <source>
        <strain evidence="6">SP5</strain>
    </source>
</reference>
<dbReference type="Pfam" id="PF13516">
    <property type="entry name" value="LRR_6"/>
    <property type="match status" value="2"/>
</dbReference>
<dbReference type="GO" id="GO:0005829">
    <property type="term" value="C:cytosol"/>
    <property type="evidence" value="ECO:0007669"/>
    <property type="project" value="TreeGrafter"/>
</dbReference>
<protein>
    <recommendedName>
        <fullName evidence="7">TIGR02996 domain-containing protein</fullName>
    </recommendedName>
</protein>
<name>A0A225DQV5_9BACT</name>
<evidence type="ECO:0000256" key="1">
    <source>
        <dbReference type="ARBA" id="ARBA00022468"/>
    </source>
</evidence>
<dbReference type="Gene3D" id="3.80.10.10">
    <property type="entry name" value="Ribonuclease Inhibitor"/>
    <property type="match status" value="1"/>
</dbReference>
<gene>
    <name evidence="5" type="ORF">FRUB_04880</name>
</gene>
<keyword evidence="2" id="KW-0433">Leucine-rich repeat</keyword>
<dbReference type="RefSeq" id="WP_088255955.1">
    <property type="nucleotide sequence ID" value="NZ_NIDE01000007.1"/>
</dbReference>
<feature type="region of interest" description="Disordered" evidence="4">
    <location>
        <begin position="252"/>
        <end position="271"/>
    </location>
</feature>
<keyword evidence="3" id="KW-0677">Repeat</keyword>
<sequence>MSDDEDGFLRAIRARPDDDAVRLVYADWLEEHGRPARAEFIRAQCAAEKVAARPEKQRLEKRADDLLGEHREEWTRAVRAAAPSLVPDSVQFRRGFPALVVTTATRYLRDPASFSRLADGDPGIAVRVLVDDLDQLRQVVECPDVGGIRALDLSACDIGDDGARVLAGAPNLSRLTSLNVSGSRVTDAGAAALAESTRLTEVRHLDLRGNRISAAAALRLIRSPNLARLRSLAVEGNAIDGHVLEEIDRIMAARNPDSPGPPRRPPAVGFI</sequence>
<dbReference type="GO" id="GO:0005096">
    <property type="term" value="F:GTPase activator activity"/>
    <property type="evidence" value="ECO:0007669"/>
    <property type="project" value="UniProtKB-KW"/>
</dbReference>
<proteinExistence type="predicted"/>
<accession>A0A225DQV5</accession>
<keyword evidence="1" id="KW-0343">GTPase activation</keyword>
<dbReference type="InterPro" id="IPR032675">
    <property type="entry name" value="LRR_dom_sf"/>
</dbReference>
<dbReference type="GO" id="GO:0006913">
    <property type="term" value="P:nucleocytoplasmic transport"/>
    <property type="evidence" value="ECO:0007669"/>
    <property type="project" value="TreeGrafter"/>
</dbReference>